<evidence type="ECO:0000313" key="3">
    <source>
        <dbReference type="EMBL" id="CAG9860749.1"/>
    </source>
</evidence>
<dbReference type="EMBL" id="OU900096">
    <property type="protein sequence ID" value="CAG9860749.1"/>
    <property type="molecule type" value="Genomic_DNA"/>
</dbReference>
<dbReference type="Pfam" id="PF26644">
    <property type="entry name" value="CCC"/>
    <property type="match status" value="1"/>
</dbReference>
<feature type="signal peptide" evidence="1">
    <location>
        <begin position="1"/>
        <end position="18"/>
    </location>
</feature>
<evidence type="ECO:0000313" key="4">
    <source>
        <dbReference type="Proteomes" id="UP001153712"/>
    </source>
</evidence>
<name>A0A9N9TS58_PHYSR</name>
<organism evidence="3 4">
    <name type="scientific">Phyllotreta striolata</name>
    <name type="common">Striped flea beetle</name>
    <name type="synonym">Crioceris striolata</name>
    <dbReference type="NCBI Taxonomy" id="444603"/>
    <lineage>
        <taxon>Eukaryota</taxon>
        <taxon>Metazoa</taxon>
        <taxon>Ecdysozoa</taxon>
        <taxon>Arthropoda</taxon>
        <taxon>Hexapoda</taxon>
        <taxon>Insecta</taxon>
        <taxon>Pterygota</taxon>
        <taxon>Neoptera</taxon>
        <taxon>Endopterygota</taxon>
        <taxon>Coleoptera</taxon>
        <taxon>Polyphaga</taxon>
        <taxon>Cucujiformia</taxon>
        <taxon>Chrysomeloidea</taxon>
        <taxon>Chrysomelidae</taxon>
        <taxon>Galerucinae</taxon>
        <taxon>Alticini</taxon>
        <taxon>Phyllotreta</taxon>
    </lineage>
</organism>
<accession>A0A9N9TS58</accession>
<gene>
    <name evidence="3" type="ORF">PHYEVI_LOCUS7098</name>
</gene>
<feature type="chain" id="PRO_5040243797" description="CCC domain-containing protein" evidence="1">
    <location>
        <begin position="19"/>
        <end position="216"/>
    </location>
</feature>
<protein>
    <recommendedName>
        <fullName evidence="2">CCC domain-containing protein</fullName>
    </recommendedName>
</protein>
<feature type="domain" description="CCC" evidence="2">
    <location>
        <begin position="34"/>
        <end position="134"/>
    </location>
</feature>
<dbReference type="InterPro" id="IPR058250">
    <property type="entry name" value="CCC"/>
</dbReference>
<evidence type="ECO:0000259" key="2">
    <source>
        <dbReference type="Pfam" id="PF26644"/>
    </source>
</evidence>
<sequence>MVIVKALVIYLLIKCGAPSPAIEKDAPLKYEEYIVEHEISSMSARNSVLTMDISSINTPSGCKECNPEEQRYCLGTDLINDHCCCDKRYHELFPYIPHTCYLGPQLCHTIATDCTEYHRILSCCCQKLTAEKFREFLLRTTEIPETTATTSILVTSELITELSTIEEINTSQQFKRFAIANTKDISIGKAKSGSPELPNKVFTHICLLIFIQYTFL</sequence>
<proteinExistence type="predicted"/>
<keyword evidence="4" id="KW-1185">Reference proteome</keyword>
<reference evidence="3" key="1">
    <citation type="submission" date="2022-01" db="EMBL/GenBank/DDBJ databases">
        <authorList>
            <person name="King R."/>
        </authorList>
    </citation>
    <scope>NUCLEOTIDE SEQUENCE</scope>
</reference>
<evidence type="ECO:0000256" key="1">
    <source>
        <dbReference type="SAM" id="SignalP"/>
    </source>
</evidence>
<dbReference type="Proteomes" id="UP001153712">
    <property type="component" value="Chromosome 3"/>
</dbReference>
<dbReference type="AlphaFoldDB" id="A0A9N9TS58"/>
<dbReference type="OrthoDB" id="6610578at2759"/>
<keyword evidence="1" id="KW-0732">Signal</keyword>